<evidence type="ECO:0000256" key="3">
    <source>
        <dbReference type="ARBA" id="ARBA00022960"/>
    </source>
</evidence>
<dbReference type="InterPro" id="IPR003447">
    <property type="entry name" value="FEMABX"/>
</dbReference>
<dbReference type="GO" id="GO:0071555">
    <property type="term" value="P:cell wall organization"/>
    <property type="evidence" value="ECO:0007669"/>
    <property type="project" value="UniProtKB-KW"/>
</dbReference>
<accession>A0A1V8RSV8</accession>
<sequence length="364" mass="41229">MLALSKAQPLPAGDGYSVEVDSIADPEWDRIVADFADSNPEQTACYARHHWKSHDSHLLLRKNGVPVAGARIALVKLPVVGRGLAFLRFGPFWRRREAAMDGQTYRTMISALVHEYCTRRGHCLTILPRPHPRFHETESLLLREQGFVRRREIRDAERYVVDTTLDDTAQMASLAQKWRYNLRQALNRPLEVRFTEEPAEIRAFQHLYKTMMERKHFASTTPVHLTGTLMAELPPALKPKLAVAFHDGELVAGATIGVFGDSAYYMFGASAAAALPLHAGYALHWYVVAFLREQGIHWYDLGGASHEPGLRQFKKGFVGKAGRIVTMQGEHDRWSHPLGRLSADTVFSLRYLQRRIRHGSHFST</sequence>
<dbReference type="InterPro" id="IPR038740">
    <property type="entry name" value="BioF2-like_GNAT_dom"/>
</dbReference>
<dbReference type="PANTHER" id="PTHR36174">
    <property type="entry name" value="LIPID II:GLYCINE GLYCYLTRANSFERASE"/>
    <property type="match status" value="1"/>
</dbReference>
<comment type="caution">
    <text evidence="8">The sequence shown here is derived from an EMBL/GenBank/DDBJ whole genome shotgun (WGS) entry which is preliminary data.</text>
</comment>
<reference evidence="8 9" key="1">
    <citation type="journal article" date="2016" name="Int. J. Syst. Evol. Microbiol.">
        <title>Pseudaminobacter manganicus sp. nov., isolated from sludge of a manganese mine.</title>
        <authorList>
            <person name="Li J."/>
            <person name="Huang J."/>
            <person name="Liao S."/>
            <person name="Wang G."/>
        </authorList>
    </citation>
    <scope>NUCLEOTIDE SEQUENCE [LARGE SCALE GENOMIC DNA]</scope>
    <source>
        <strain evidence="8 9">JH-7</strain>
    </source>
</reference>
<comment type="similarity">
    <text evidence="1">Belongs to the FemABX family.</text>
</comment>
<feature type="domain" description="BioF2-like acetyltransferase" evidence="7">
    <location>
        <begin position="177"/>
        <end position="306"/>
    </location>
</feature>
<evidence type="ECO:0000256" key="1">
    <source>
        <dbReference type="ARBA" id="ARBA00009943"/>
    </source>
</evidence>
<keyword evidence="6" id="KW-0961">Cell wall biogenesis/degradation</keyword>
<evidence type="ECO:0000259" key="7">
    <source>
        <dbReference type="Pfam" id="PF13480"/>
    </source>
</evidence>
<dbReference type="PROSITE" id="PS51191">
    <property type="entry name" value="FEMABX"/>
    <property type="match status" value="1"/>
</dbReference>
<keyword evidence="9" id="KW-1185">Reference proteome</keyword>
<dbReference type="AlphaFoldDB" id="A0A1V8RSV8"/>
<dbReference type="PANTHER" id="PTHR36174:SF1">
    <property type="entry name" value="LIPID II:GLYCINE GLYCYLTRANSFERASE"/>
    <property type="match status" value="1"/>
</dbReference>
<dbReference type="RefSeq" id="WP_245295190.1">
    <property type="nucleotide sequence ID" value="NZ_MDET01000010.1"/>
</dbReference>
<dbReference type="GO" id="GO:0009252">
    <property type="term" value="P:peptidoglycan biosynthetic process"/>
    <property type="evidence" value="ECO:0007669"/>
    <property type="project" value="UniProtKB-KW"/>
</dbReference>
<protein>
    <submittedName>
        <fullName evidence="8">GNAT family N-acetyltransferase</fullName>
    </submittedName>
</protein>
<dbReference type="GO" id="GO:0016755">
    <property type="term" value="F:aminoacyltransferase activity"/>
    <property type="evidence" value="ECO:0007669"/>
    <property type="project" value="InterPro"/>
</dbReference>
<evidence type="ECO:0000256" key="6">
    <source>
        <dbReference type="ARBA" id="ARBA00023316"/>
    </source>
</evidence>
<keyword evidence="3" id="KW-0133">Cell shape</keyword>
<dbReference type="EMBL" id="MDET01000010">
    <property type="protein sequence ID" value="OQM76204.1"/>
    <property type="molecule type" value="Genomic_DNA"/>
</dbReference>
<evidence type="ECO:0000256" key="4">
    <source>
        <dbReference type="ARBA" id="ARBA00022984"/>
    </source>
</evidence>
<dbReference type="InterPro" id="IPR016181">
    <property type="entry name" value="Acyl_CoA_acyltransferase"/>
</dbReference>
<name>A0A1V8RSV8_9HYPH</name>
<dbReference type="GO" id="GO:0008360">
    <property type="term" value="P:regulation of cell shape"/>
    <property type="evidence" value="ECO:0007669"/>
    <property type="project" value="UniProtKB-KW"/>
</dbReference>
<dbReference type="STRING" id="1873176.BFN67_16145"/>
<proteinExistence type="inferred from homology"/>
<dbReference type="Gene3D" id="3.40.630.30">
    <property type="match status" value="1"/>
</dbReference>
<dbReference type="Proteomes" id="UP000191905">
    <property type="component" value="Unassembled WGS sequence"/>
</dbReference>
<keyword evidence="2 8" id="KW-0808">Transferase</keyword>
<dbReference type="InterPro" id="IPR050644">
    <property type="entry name" value="PG_Glycine_Bridge_Synth"/>
</dbReference>
<keyword evidence="4" id="KW-0573">Peptidoglycan synthesis</keyword>
<gene>
    <name evidence="8" type="ORF">BFN67_16145</name>
</gene>
<organism evidence="8 9">
    <name type="scientific">Manganibacter manganicus</name>
    <dbReference type="NCBI Taxonomy" id="1873176"/>
    <lineage>
        <taxon>Bacteria</taxon>
        <taxon>Pseudomonadati</taxon>
        <taxon>Pseudomonadota</taxon>
        <taxon>Alphaproteobacteria</taxon>
        <taxon>Hyphomicrobiales</taxon>
        <taxon>Phyllobacteriaceae</taxon>
        <taxon>Manganibacter</taxon>
    </lineage>
</organism>
<evidence type="ECO:0000256" key="2">
    <source>
        <dbReference type="ARBA" id="ARBA00022679"/>
    </source>
</evidence>
<evidence type="ECO:0000313" key="9">
    <source>
        <dbReference type="Proteomes" id="UP000191905"/>
    </source>
</evidence>
<evidence type="ECO:0000256" key="5">
    <source>
        <dbReference type="ARBA" id="ARBA00023315"/>
    </source>
</evidence>
<keyword evidence="5" id="KW-0012">Acyltransferase</keyword>
<evidence type="ECO:0000313" key="8">
    <source>
        <dbReference type="EMBL" id="OQM76204.1"/>
    </source>
</evidence>
<dbReference type="SUPFAM" id="SSF55729">
    <property type="entry name" value="Acyl-CoA N-acyltransferases (Nat)"/>
    <property type="match status" value="2"/>
</dbReference>
<dbReference type="Pfam" id="PF13480">
    <property type="entry name" value="Acetyltransf_6"/>
    <property type="match status" value="1"/>
</dbReference>